<protein>
    <recommendedName>
        <fullName evidence="6">NAD(P)-binding domain-containing protein</fullName>
    </recommendedName>
</protein>
<keyword evidence="3" id="KW-1000">Mitochondrion outer membrane</keyword>
<gene>
    <name evidence="4" type="ORF">LIPSTDRAFT_34158</name>
</gene>
<dbReference type="Proteomes" id="UP000094385">
    <property type="component" value="Unassembled WGS sequence"/>
</dbReference>
<reference evidence="4 5" key="1">
    <citation type="journal article" date="2016" name="Proc. Natl. Acad. Sci. U.S.A.">
        <title>Comparative genomics of biotechnologically important yeasts.</title>
        <authorList>
            <person name="Riley R."/>
            <person name="Haridas S."/>
            <person name="Wolfe K.H."/>
            <person name="Lopes M.R."/>
            <person name="Hittinger C.T."/>
            <person name="Goeker M."/>
            <person name="Salamov A.A."/>
            <person name="Wisecaver J.H."/>
            <person name="Long T.M."/>
            <person name="Calvey C.H."/>
            <person name="Aerts A.L."/>
            <person name="Barry K.W."/>
            <person name="Choi C."/>
            <person name="Clum A."/>
            <person name="Coughlan A.Y."/>
            <person name="Deshpande S."/>
            <person name="Douglass A.P."/>
            <person name="Hanson S.J."/>
            <person name="Klenk H.-P."/>
            <person name="LaButti K.M."/>
            <person name="Lapidus A."/>
            <person name="Lindquist E.A."/>
            <person name="Lipzen A.M."/>
            <person name="Meier-Kolthoff J.P."/>
            <person name="Ohm R.A."/>
            <person name="Otillar R.P."/>
            <person name="Pangilinan J.L."/>
            <person name="Peng Y."/>
            <person name="Rokas A."/>
            <person name="Rosa C.A."/>
            <person name="Scheuner C."/>
            <person name="Sibirny A.A."/>
            <person name="Slot J.C."/>
            <person name="Stielow J.B."/>
            <person name="Sun H."/>
            <person name="Kurtzman C.P."/>
            <person name="Blackwell M."/>
            <person name="Grigoriev I.V."/>
            <person name="Jeffries T.W."/>
        </authorList>
    </citation>
    <scope>NUCLEOTIDE SEQUENCE [LARGE SCALE GENOMIC DNA]</scope>
    <source>
        <strain evidence="4 5">NRRL Y-11557</strain>
    </source>
</reference>
<dbReference type="SUPFAM" id="SSF51735">
    <property type="entry name" value="NAD(P)-binding Rossmann-fold domains"/>
    <property type="match status" value="1"/>
</dbReference>
<dbReference type="PANTHER" id="PTHR14097">
    <property type="entry name" value="OXIDOREDUCTASE HTATIP2"/>
    <property type="match status" value="1"/>
</dbReference>
<dbReference type="InterPro" id="IPR036291">
    <property type="entry name" value="NAD(P)-bd_dom_sf"/>
</dbReference>
<sequence length="157" mass="16337">IVGATGLVGSNFLALSRTAELPGIAAVVAITRRPVKESLTTGGTNKVSNVTTTDIPASIPPNTKILFSGLGSTKAAAGGFENQYKIDHDLNLAIAKAAKAVGASTYVLVSSTGASVDSRFAYPRMKGELDRDVEAIGFERTIILRPALILGKREDGH</sequence>
<dbReference type="PANTHER" id="PTHR14097:SF7">
    <property type="entry name" value="OXIDOREDUCTASE HTATIP2"/>
    <property type="match status" value="1"/>
</dbReference>
<feature type="non-terminal residue" evidence="4">
    <location>
        <position position="1"/>
    </location>
</feature>
<evidence type="ECO:0000256" key="2">
    <source>
        <dbReference type="ARBA" id="ARBA00006617"/>
    </source>
</evidence>
<dbReference type="STRING" id="675824.A0A1E3PYM9"/>
<feature type="non-terminal residue" evidence="4">
    <location>
        <position position="157"/>
    </location>
</feature>
<dbReference type="OrthoDB" id="430436at2759"/>
<dbReference type="GO" id="GO:0051170">
    <property type="term" value="P:import into nucleus"/>
    <property type="evidence" value="ECO:0007669"/>
    <property type="project" value="TreeGrafter"/>
</dbReference>
<evidence type="ECO:0000313" key="4">
    <source>
        <dbReference type="EMBL" id="ODQ70384.1"/>
    </source>
</evidence>
<comment type="subcellular location">
    <subcellularLocation>
        <location evidence="1">Mitochondrion outer membrane</location>
        <topology evidence="1">Peripheral membrane protein</topology>
    </subcellularLocation>
</comment>
<dbReference type="EMBL" id="KV454300">
    <property type="protein sequence ID" value="ODQ70384.1"/>
    <property type="molecule type" value="Genomic_DNA"/>
</dbReference>
<keyword evidence="3" id="KW-0472">Membrane</keyword>
<keyword evidence="5" id="KW-1185">Reference proteome</keyword>
<accession>A0A1E3PYM9</accession>
<name>A0A1E3PYM9_LIPST</name>
<keyword evidence="3" id="KW-0496">Mitochondrion</keyword>
<comment type="similarity">
    <text evidence="2">Belongs to the FMP52 family.</text>
</comment>
<proteinExistence type="inferred from homology"/>
<evidence type="ECO:0000256" key="3">
    <source>
        <dbReference type="ARBA" id="ARBA00022787"/>
    </source>
</evidence>
<evidence type="ECO:0000313" key="5">
    <source>
        <dbReference type="Proteomes" id="UP000094385"/>
    </source>
</evidence>
<evidence type="ECO:0000256" key="1">
    <source>
        <dbReference type="ARBA" id="ARBA00004450"/>
    </source>
</evidence>
<organism evidence="4 5">
    <name type="scientific">Lipomyces starkeyi NRRL Y-11557</name>
    <dbReference type="NCBI Taxonomy" id="675824"/>
    <lineage>
        <taxon>Eukaryota</taxon>
        <taxon>Fungi</taxon>
        <taxon>Dikarya</taxon>
        <taxon>Ascomycota</taxon>
        <taxon>Saccharomycotina</taxon>
        <taxon>Lipomycetes</taxon>
        <taxon>Lipomycetales</taxon>
        <taxon>Lipomycetaceae</taxon>
        <taxon>Lipomyces</taxon>
    </lineage>
</organism>
<dbReference type="Gene3D" id="3.40.50.720">
    <property type="entry name" value="NAD(P)-binding Rossmann-like Domain"/>
    <property type="match status" value="1"/>
</dbReference>
<evidence type="ECO:0008006" key="6">
    <source>
        <dbReference type="Google" id="ProtNLM"/>
    </source>
</evidence>
<dbReference type="GO" id="GO:0005741">
    <property type="term" value="C:mitochondrial outer membrane"/>
    <property type="evidence" value="ECO:0007669"/>
    <property type="project" value="UniProtKB-SubCell"/>
</dbReference>
<dbReference type="AlphaFoldDB" id="A0A1E3PYM9"/>